<reference evidence="1 2" key="1">
    <citation type="journal article" date="2012" name="Appl. Environ. Microbiol.">
        <title>Characterization of Two Virulent Phages of Lactobacillus plantarum.</title>
        <authorList>
            <person name="Briggiler Marco M."/>
            <person name="Garneau J.E."/>
            <person name="Tremblay D."/>
            <person name="Quiberoni A."/>
            <person name="Moineau S."/>
        </authorList>
    </citation>
    <scope>NUCLEOTIDE SEQUENCE [LARGE SCALE GENOMIC DNA]</scope>
</reference>
<evidence type="ECO:0000313" key="1">
    <source>
        <dbReference type="EMBL" id="AFU63177.1"/>
    </source>
</evidence>
<accession>K4I242</accession>
<dbReference type="Proteomes" id="UP000008061">
    <property type="component" value="Segment"/>
</dbReference>
<dbReference type="EMBL" id="JX486088">
    <property type="protein sequence ID" value="AFU63177.1"/>
    <property type="molecule type" value="Genomic_DNA"/>
</dbReference>
<name>K4I242_9CAUD</name>
<organism evidence="1 2">
    <name type="scientific">Lactobacillus phage ATCC 8014-B2</name>
    <dbReference type="NCBI Taxonomy" id="1225795"/>
    <lineage>
        <taxon>Viruses</taxon>
        <taxon>Duplodnaviria</taxon>
        <taxon>Heunggongvirae</taxon>
        <taxon>Uroviricota</taxon>
        <taxon>Caudoviricetes</taxon>
        <taxon>Tybeckvirinae</taxon>
        <taxon>Douglaswolinvirus</taxon>
        <taxon>Douglaswolinvirus B2</taxon>
    </lineage>
</organism>
<evidence type="ECO:0000313" key="2">
    <source>
        <dbReference type="Proteomes" id="UP000008061"/>
    </source>
</evidence>
<sequence length="147" mass="17403">MKYSEARKYIEELSSKYTINMDDGDFNVLYKGKSVGYVDGAYGQYGLYIHNEDIFKKLPFNNKLYMILAELAMTPLDERKEEKKYFIRVFNIDYGYLNIHSNGKVTCDDNYEGLGFKTRFTRHEINQLKQRDDVPLDWNKVTLEECC</sequence>
<protein>
    <submittedName>
        <fullName evidence="1">Uncharacterized protein</fullName>
    </submittedName>
</protein>
<proteinExistence type="predicted"/>
<keyword evidence="2" id="KW-1185">Reference proteome</keyword>
<gene>
    <name evidence="1" type="ORF">8014-B2_00110</name>
</gene>